<dbReference type="PANTHER" id="PTHR31623">
    <property type="entry name" value="F21J9.9"/>
    <property type="match status" value="1"/>
</dbReference>
<keyword evidence="2" id="KW-0808">Transferase</keyword>
<dbReference type="InterPro" id="IPR023213">
    <property type="entry name" value="CAT-like_dom_sf"/>
</dbReference>
<reference evidence="4" key="1">
    <citation type="submission" date="2020-03" db="EMBL/GenBank/DDBJ databases">
        <title>A high-quality chromosome-level genome assembly of a woody plant with both climbing and erect habits, Rhamnella rubrinervis.</title>
        <authorList>
            <person name="Lu Z."/>
            <person name="Yang Y."/>
            <person name="Zhu X."/>
            <person name="Sun Y."/>
        </authorList>
    </citation>
    <scope>NUCLEOTIDE SEQUENCE</scope>
    <source>
        <strain evidence="4">BYM</strain>
        <tissue evidence="4">Leaf</tissue>
    </source>
</reference>
<dbReference type="Gene3D" id="3.30.559.10">
    <property type="entry name" value="Chloramphenicol acetyltransferase-like domain"/>
    <property type="match status" value="2"/>
</dbReference>
<evidence type="ECO:0000313" key="4">
    <source>
        <dbReference type="EMBL" id="KAF3435060.1"/>
    </source>
</evidence>
<evidence type="ECO:0000256" key="2">
    <source>
        <dbReference type="ARBA" id="ARBA00022679"/>
    </source>
</evidence>
<comment type="caution">
    <text evidence="4">The sequence shown here is derived from an EMBL/GenBank/DDBJ whole genome shotgun (WGS) entry which is preliminary data.</text>
</comment>
<dbReference type="EMBL" id="VOIH02000010">
    <property type="protein sequence ID" value="KAF3435060.1"/>
    <property type="molecule type" value="Genomic_DNA"/>
</dbReference>
<dbReference type="GO" id="GO:0016746">
    <property type="term" value="F:acyltransferase activity"/>
    <property type="evidence" value="ECO:0007669"/>
    <property type="project" value="UniProtKB-KW"/>
</dbReference>
<evidence type="ECO:0000313" key="5">
    <source>
        <dbReference type="Proteomes" id="UP000796880"/>
    </source>
</evidence>
<sequence>MKLSMIDQVAPPAYEPIIYYYPSNDNQTISETLGRLEKSLSETLVPYYPLAGRYIEEKTMIDCNDQGLEYCEAKVVNVKLDEFLQGEIEVEKLNCLVPHENEMAFSPIVAAIQISMFEFGGMAICVSISHKVADGFTVSAFINGWSTASRLGFKEVVQPSFNLASIFPPRENYRPNLPRLDNRVKLVTKMFVFNGTSISTLKERVRCQIPKPSRVEMVTALVWRALIRVSEVKNKRLRASLATHSLNLRGKTMVKTPDISCGNLYALFGARFSPKELGFVEVHDLVSLQRNAMREAIVDFGTAKSGDELCVKVLNSWRNVIEEEKGGEVDIHLFTSLCRFPLYEADFGWGKPIWVSSVHKAVEMVIFLDTKCGAGVEAWVTLNENDMNHLQQYLVRLTQ</sequence>
<dbReference type="Proteomes" id="UP000796880">
    <property type="component" value="Unassembled WGS sequence"/>
</dbReference>
<organism evidence="4 5">
    <name type="scientific">Rhamnella rubrinervis</name>
    <dbReference type="NCBI Taxonomy" id="2594499"/>
    <lineage>
        <taxon>Eukaryota</taxon>
        <taxon>Viridiplantae</taxon>
        <taxon>Streptophyta</taxon>
        <taxon>Embryophyta</taxon>
        <taxon>Tracheophyta</taxon>
        <taxon>Spermatophyta</taxon>
        <taxon>Magnoliopsida</taxon>
        <taxon>eudicotyledons</taxon>
        <taxon>Gunneridae</taxon>
        <taxon>Pentapetalae</taxon>
        <taxon>rosids</taxon>
        <taxon>fabids</taxon>
        <taxon>Rosales</taxon>
        <taxon>Rhamnaceae</taxon>
        <taxon>rhamnoid group</taxon>
        <taxon>Rhamneae</taxon>
        <taxon>Rhamnella</taxon>
    </lineage>
</organism>
<comment type="similarity">
    <text evidence="1">Belongs to the plant acyltransferase family.</text>
</comment>
<evidence type="ECO:0000256" key="3">
    <source>
        <dbReference type="ARBA" id="ARBA00023315"/>
    </source>
</evidence>
<name>A0A8K0DWH8_9ROSA</name>
<dbReference type="Pfam" id="PF02458">
    <property type="entry name" value="Transferase"/>
    <property type="match status" value="1"/>
</dbReference>
<keyword evidence="3" id="KW-0012">Acyltransferase</keyword>
<dbReference type="OrthoDB" id="671439at2759"/>
<evidence type="ECO:0000256" key="1">
    <source>
        <dbReference type="ARBA" id="ARBA00009861"/>
    </source>
</evidence>
<dbReference type="PANTHER" id="PTHR31623:SF83">
    <property type="entry name" value="ACETYL-COA-BENZYLALCOHOL ACETYLTRANSFERASE-LIKE"/>
    <property type="match status" value="1"/>
</dbReference>
<accession>A0A8K0DWH8</accession>
<proteinExistence type="inferred from homology"/>
<protein>
    <submittedName>
        <fullName evidence="4">Uncharacterized protein</fullName>
    </submittedName>
</protein>
<keyword evidence="5" id="KW-1185">Reference proteome</keyword>
<gene>
    <name evidence="4" type="ORF">FNV43_RR22147</name>
</gene>
<dbReference type="AlphaFoldDB" id="A0A8K0DWH8"/>